<evidence type="ECO:0000313" key="9">
    <source>
        <dbReference type="Proteomes" id="UP000030528"/>
    </source>
</evidence>
<evidence type="ECO:0000256" key="6">
    <source>
        <dbReference type="SAM" id="Phobius"/>
    </source>
</evidence>
<keyword evidence="3 6" id="KW-0812">Transmembrane</keyword>
<dbReference type="GO" id="GO:0005886">
    <property type="term" value="C:plasma membrane"/>
    <property type="evidence" value="ECO:0007669"/>
    <property type="project" value="TreeGrafter"/>
</dbReference>
<keyword evidence="5 6" id="KW-0472">Membrane</keyword>
<feature type="transmembrane region" description="Helical" evidence="6">
    <location>
        <begin position="28"/>
        <end position="45"/>
    </location>
</feature>
<evidence type="ECO:0000256" key="2">
    <source>
        <dbReference type="ARBA" id="ARBA00009399"/>
    </source>
</evidence>
<feature type="domain" description="GtrA/DPMS transmembrane" evidence="7">
    <location>
        <begin position="3"/>
        <end position="115"/>
    </location>
</feature>
<accession>A0A0A5GP14</accession>
<comment type="similarity">
    <text evidence="2">Belongs to the GtrA family.</text>
</comment>
<sequence>MLYLIFGGLTTVLNIITYYLFVSVGVDYKIATTVAWFVSVLFAFFTNKSYVFKSSRSIYREIGPFFGARILSYLMDLGMMVLLIDVAQQDDMLAKIVTNVLVVVFNYVASKMVIFNDGHQS</sequence>
<dbReference type="EMBL" id="AVPE01000001">
    <property type="protein sequence ID" value="KGX93729.1"/>
    <property type="molecule type" value="Genomic_DNA"/>
</dbReference>
<feature type="transmembrane region" description="Helical" evidence="6">
    <location>
        <begin position="5"/>
        <end position="22"/>
    </location>
</feature>
<evidence type="ECO:0000256" key="5">
    <source>
        <dbReference type="ARBA" id="ARBA00023136"/>
    </source>
</evidence>
<dbReference type="AlphaFoldDB" id="A0A0A5GP14"/>
<organism evidence="8 9">
    <name type="scientific">Pontibacillus halophilus JSM 076056 = DSM 19796</name>
    <dbReference type="NCBI Taxonomy" id="1385510"/>
    <lineage>
        <taxon>Bacteria</taxon>
        <taxon>Bacillati</taxon>
        <taxon>Bacillota</taxon>
        <taxon>Bacilli</taxon>
        <taxon>Bacillales</taxon>
        <taxon>Bacillaceae</taxon>
        <taxon>Pontibacillus</taxon>
    </lineage>
</organism>
<keyword evidence="4 6" id="KW-1133">Transmembrane helix</keyword>
<comment type="subcellular location">
    <subcellularLocation>
        <location evidence="1">Membrane</location>
        <topology evidence="1">Multi-pass membrane protein</topology>
    </subcellularLocation>
</comment>
<dbReference type="GO" id="GO:0000271">
    <property type="term" value="P:polysaccharide biosynthetic process"/>
    <property type="evidence" value="ECO:0007669"/>
    <property type="project" value="InterPro"/>
</dbReference>
<feature type="transmembrane region" description="Helical" evidence="6">
    <location>
        <begin position="66"/>
        <end position="84"/>
    </location>
</feature>
<keyword evidence="9" id="KW-1185">Reference proteome</keyword>
<comment type="caution">
    <text evidence="8">The sequence shown here is derived from an EMBL/GenBank/DDBJ whole genome shotgun (WGS) entry which is preliminary data.</text>
</comment>
<protein>
    <submittedName>
        <fullName evidence="8">Cell wall teichoic acid glycosylation protein gtcA</fullName>
    </submittedName>
</protein>
<dbReference type="Pfam" id="PF04138">
    <property type="entry name" value="GtrA_DPMS_TM"/>
    <property type="match status" value="1"/>
</dbReference>
<evidence type="ECO:0000256" key="3">
    <source>
        <dbReference type="ARBA" id="ARBA00022692"/>
    </source>
</evidence>
<dbReference type="InterPro" id="IPR051401">
    <property type="entry name" value="GtrA_CellWall_Glycosyl"/>
</dbReference>
<reference evidence="8 9" key="1">
    <citation type="submission" date="2013-08" db="EMBL/GenBank/DDBJ databases">
        <authorList>
            <person name="Huang J."/>
            <person name="Wang G."/>
        </authorList>
    </citation>
    <scope>NUCLEOTIDE SEQUENCE [LARGE SCALE GENOMIC DNA]</scope>
    <source>
        <strain evidence="8 9">JSM 076056</strain>
    </source>
</reference>
<evidence type="ECO:0000256" key="1">
    <source>
        <dbReference type="ARBA" id="ARBA00004141"/>
    </source>
</evidence>
<dbReference type="eggNOG" id="COG2246">
    <property type="taxonomic scope" value="Bacteria"/>
</dbReference>
<dbReference type="InterPro" id="IPR007267">
    <property type="entry name" value="GtrA_DPMS_TM"/>
</dbReference>
<dbReference type="PANTHER" id="PTHR38459:SF5">
    <property type="entry name" value="CELL WALL TEICHOIC ACID GLYCOSYLATION PROTEIN GTCA"/>
    <property type="match status" value="1"/>
</dbReference>
<proteinExistence type="inferred from homology"/>
<dbReference type="Proteomes" id="UP000030528">
    <property type="component" value="Unassembled WGS sequence"/>
</dbReference>
<evidence type="ECO:0000259" key="7">
    <source>
        <dbReference type="Pfam" id="PF04138"/>
    </source>
</evidence>
<gene>
    <name evidence="8" type="ORF">N781_00550</name>
</gene>
<dbReference type="STRING" id="1385510.GCA_000425205_00368"/>
<evidence type="ECO:0000313" key="8">
    <source>
        <dbReference type="EMBL" id="KGX93729.1"/>
    </source>
</evidence>
<feature type="transmembrane region" description="Helical" evidence="6">
    <location>
        <begin position="96"/>
        <end position="115"/>
    </location>
</feature>
<name>A0A0A5GP14_9BACI</name>
<evidence type="ECO:0000256" key="4">
    <source>
        <dbReference type="ARBA" id="ARBA00022989"/>
    </source>
</evidence>
<dbReference type="PANTHER" id="PTHR38459">
    <property type="entry name" value="PROPHAGE BACTOPRENOL-LINKED GLUCOSE TRANSLOCASE HOMOLOG"/>
    <property type="match status" value="1"/>
</dbReference>